<name>A0AAD6MQ94_9EURO</name>
<feature type="region of interest" description="Disordered" evidence="1">
    <location>
        <begin position="201"/>
        <end position="250"/>
    </location>
</feature>
<dbReference type="AlphaFoldDB" id="A0AAD6MQ94"/>
<accession>A0AAD6MQ94</accession>
<sequence length="250" mass="27814">MPPSLLLLVYKEDPNAFTLANFPGLPISDASFFGHCDPEIPPSLAIALATDISDNSFGEWNTFDGFKLSMFRRAGTHVWYVILKKDNGNGSRASTWNSTFDAPKTTTILGNAFAKQQAAESFREANSGWPDPTEPRCIRPASSEGPVGQPFSKLSNRDDGDNWAVNDVEENERPESSASWNSTGKWITRRDSWGWSCSPCCTESNHSATDDEWATRRDSWSRSSHRTESSHSAADNDEENNNHQGSSTWW</sequence>
<dbReference type="Proteomes" id="UP001215712">
    <property type="component" value="Unassembled WGS sequence"/>
</dbReference>
<evidence type="ECO:0000256" key="1">
    <source>
        <dbReference type="SAM" id="MobiDB-lite"/>
    </source>
</evidence>
<proteinExistence type="predicted"/>
<comment type="caution">
    <text evidence="2">The sequence shown here is derived from an EMBL/GenBank/DDBJ whole genome shotgun (WGS) entry which is preliminary data.</text>
</comment>
<reference evidence="2" key="1">
    <citation type="journal article" date="2023" name="IMA Fungus">
        <title>Comparative genomic study of the Penicillium genus elucidates a diverse pangenome and 15 lateral gene transfer events.</title>
        <authorList>
            <person name="Petersen C."/>
            <person name="Sorensen T."/>
            <person name="Nielsen M.R."/>
            <person name="Sondergaard T.E."/>
            <person name="Sorensen J.L."/>
            <person name="Fitzpatrick D.A."/>
            <person name="Frisvad J.C."/>
            <person name="Nielsen K.L."/>
        </authorList>
    </citation>
    <scope>NUCLEOTIDE SEQUENCE</scope>
    <source>
        <strain evidence="2">IBT 17514</strain>
    </source>
</reference>
<feature type="compositionally biased region" description="Basic and acidic residues" evidence="1">
    <location>
        <begin position="213"/>
        <end position="229"/>
    </location>
</feature>
<reference evidence="2" key="2">
    <citation type="submission" date="2023-01" db="EMBL/GenBank/DDBJ databases">
        <authorList>
            <person name="Petersen C."/>
        </authorList>
    </citation>
    <scope>NUCLEOTIDE SEQUENCE</scope>
    <source>
        <strain evidence="2">IBT 17514</strain>
    </source>
</reference>
<evidence type="ECO:0000313" key="3">
    <source>
        <dbReference type="Proteomes" id="UP001215712"/>
    </source>
</evidence>
<evidence type="ECO:0000313" key="2">
    <source>
        <dbReference type="EMBL" id="KAJ5703385.1"/>
    </source>
</evidence>
<feature type="region of interest" description="Disordered" evidence="1">
    <location>
        <begin position="123"/>
        <end position="182"/>
    </location>
</feature>
<gene>
    <name evidence="2" type="ORF">N7493_011774</name>
</gene>
<dbReference type="EMBL" id="JAQJAN010000023">
    <property type="protein sequence ID" value="KAJ5703385.1"/>
    <property type="molecule type" value="Genomic_DNA"/>
</dbReference>
<organism evidence="2 3">
    <name type="scientific">Penicillium malachiteum</name>
    <dbReference type="NCBI Taxonomy" id="1324776"/>
    <lineage>
        <taxon>Eukaryota</taxon>
        <taxon>Fungi</taxon>
        <taxon>Dikarya</taxon>
        <taxon>Ascomycota</taxon>
        <taxon>Pezizomycotina</taxon>
        <taxon>Eurotiomycetes</taxon>
        <taxon>Eurotiomycetidae</taxon>
        <taxon>Eurotiales</taxon>
        <taxon>Aspergillaceae</taxon>
        <taxon>Penicillium</taxon>
    </lineage>
</organism>
<protein>
    <submittedName>
        <fullName evidence="2">Uncharacterized protein</fullName>
    </submittedName>
</protein>
<keyword evidence="3" id="KW-1185">Reference proteome</keyword>